<organism evidence="6 7">
    <name type="scientific">Pedobacter ginsenosidimutans</name>
    <dbReference type="NCBI Taxonomy" id="687842"/>
    <lineage>
        <taxon>Bacteria</taxon>
        <taxon>Pseudomonadati</taxon>
        <taxon>Bacteroidota</taxon>
        <taxon>Sphingobacteriia</taxon>
        <taxon>Sphingobacteriales</taxon>
        <taxon>Sphingobacteriaceae</taxon>
        <taxon>Pedobacter</taxon>
    </lineage>
</organism>
<dbReference type="PANTHER" id="PTHR43214:SF43">
    <property type="entry name" value="TWO-COMPONENT RESPONSE REGULATOR"/>
    <property type="match status" value="1"/>
</dbReference>
<protein>
    <submittedName>
        <fullName evidence="6">LuxR family transcriptional regulator</fullName>
    </submittedName>
</protein>
<dbReference type="GO" id="GO:0003677">
    <property type="term" value="F:DNA binding"/>
    <property type="evidence" value="ECO:0007669"/>
    <property type="project" value="UniProtKB-KW"/>
</dbReference>
<dbReference type="EMBL" id="LMZQ01000003">
    <property type="protein sequence ID" value="KRT17066.1"/>
    <property type="molecule type" value="Genomic_DNA"/>
</dbReference>
<feature type="modified residue" description="4-aspartylphosphate" evidence="3">
    <location>
        <position position="57"/>
    </location>
</feature>
<dbReference type="CDD" id="cd06170">
    <property type="entry name" value="LuxR_C_like"/>
    <property type="match status" value="1"/>
</dbReference>
<dbReference type="SMART" id="SM00448">
    <property type="entry name" value="REC"/>
    <property type="match status" value="1"/>
</dbReference>
<dbReference type="RefSeq" id="WP_057931313.1">
    <property type="nucleotide sequence ID" value="NZ_LMZQ01000003.1"/>
</dbReference>
<evidence type="ECO:0000256" key="2">
    <source>
        <dbReference type="ARBA" id="ARBA00023125"/>
    </source>
</evidence>
<dbReference type="Proteomes" id="UP000051950">
    <property type="component" value="Unassembled WGS sequence"/>
</dbReference>
<keyword evidence="7" id="KW-1185">Reference proteome</keyword>
<dbReference type="SUPFAM" id="SSF46894">
    <property type="entry name" value="C-terminal effector domain of the bipartite response regulators"/>
    <property type="match status" value="1"/>
</dbReference>
<dbReference type="PROSITE" id="PS50043">
    <property type="entry name" value="HTH_LUXR_2"/>
    <property type="match status" value="1"/>
</dbReference>
<sequence>MSNIIKLAVVDDHPIVIQGIVSLINNLENMYVVGSFQSGSALISFLNNNEIDIILLDIMLPDGNGIELCAQVKKLSPKTVVIAISNHTERSIIMQILQNGASGYILKNASVEELKNGIETALRGELAFSREVIEIIAKPSVNDLKGRPKFTKREKQILQLIAQGKTTAGIADELFLSPLTVETHRRNMMQKLDVKNSIELINIATEQLLI</sequence>
<evidence type="ECO:0000259" key="4">
    <source>
        <dbReference type="PROSITE" id="PS50043"/>
    </source>
</evidence>
<keyword evidence="1 3" id="KW-0597">Phosphoprotein</keyword>
<evidence type="ECO:0000313" key="6">
    <source>
        <dbReference type="EMBL" id="KRT17066.1"/>
    </source>
</evidence>
<dbReference type="GO" id="GO:0006355">
    <property type="term" value="P:regulation of DNA-templated transcription"/>
    <property type="evidence" value="ECO:0007669"/>
    <property type="project" value="InterPro"/>
</dbReference>
<dbReference type="SUPFAM" id="SSF52172">
    <property type="entry name" value="CheY-like"/>
    <property type="match status" value="1"/>
</dbReference>
<gene>
    <name evidence="6" type="ORF">ASU31_05170</name>
</gene>
<dbReference type="PANTHER" id="PTHR43214">
    <property type="entry name" value="TWO-COMPONENT RESPONSE REGULATOR"/>
    <property type="match status" value="1"/>
</dbReference>
<dbReference type="InterPro" id="IPR011006">
    <property type="entry name" value="CheY-like_superfamily"/>
</dbReference>
<feature type="domain" description="Response regulatory" evidence="5">
    <location>
        <begin position="6"/>
        <end position="122"/>
    </location>
</feature>
<dbReference type="Pfam" id="PF00196">
    <property type="entry name" value="GerE"/>
    <property type="match status" value="1"/>
</dbReference>
<reference evidence="6 7" key="1">
    <citation type="submission" date="2015-11" db="EMBL/GenBank/DDBJ databases">
        <title>Sequence of Pedobacter ginsenosidimutans.</title>
        <authorList>
            <person name="Carson E."/>
            <person name="Keyser V."/>
            <person name="Newman J."/>
            <person name="Miller J."/>
        </authorList>
    </citation>
    <scope>NUCLEOTIDE SEQUENCE [LARGE SCALE GENOMIC DNA]</scope>
    <source>
        <strain evidence="6 7">KACC 14530</strain>
    </source>
</reference>
<comment type="caution">
    <text evidence="6">The sequence shown here is derived from an EMBL/GenBank/DDBJ whole genome shotgun (WGS) entry which is preliminary data.</text>
</comment>
<dbReference type="InterPro" id="IPR058245">
    <property type="entry name" value="NreC/VraR/RcsB-like_REC"/>
</dbReference>
<dbReference type="InterPro" id="IPR016032">
    <property type="entry name" value="Sig_transdc_resp-reg_C-effctor"/>
</dbReference>
<dbReference type="PROSITE" id="PS50110">
    <property type="entry name" value="RESPONSE_REGULATORY"/>
    <property type="match status" value="1"/>
</dbReference>
<dbReference type="Gene3D" id="3.40.50.2300">
    <property type="match status" value="1"/>
</dbReference>
<name>A0A0T5VT67_9SPHI</name>
<dbReference type="Pfam" id="PF00072">
    <property type="entry name" value="Response_reg"/>
    <property type="match status" value="1"/>
</dbReference>
<dbReference type="InterPro" id="IPR039420">
    <property type="entry name" value="WalR-like"/>
</dbReference>
<evidence type="ECO:0000256" key="1">
    <source>
        <dbReference type="ARBA" id="ARBA00022553"/>
    </source>
</evidence>
<dbReference type="InterPro" id="IPR000792">
    <property type="entry name" value="Tscrpt_reg_LuxR_C"/>
</dbReference>
<dbReference type="GO" id="GO:0000160">
    <property type="term" value="P:phosphorelay signal transduction system"/>
    <property type="evidence" value="ECO:0007669"/>
    <property type="project" value="InterPro"/>
</dbReference>
<evidence type="ECO:0000313" key="7">
    <source>
        <dbReference type="Proteomes" id="UP000051950"/>
    </source>
</evidence>
<evidence type="ECO:0000259" key="5">
    <source>
        <dbReference type="PROSITE" id="PS50110"/>
    </source>
</evidence>
<accession>A0A0T5VT67</accession>
<evidence type="ECO:0000256" key="3">
    <source>
        <dbReference type="PROSITE-ProRule" id="PRU00169"/>
    </source>
</evidence>
<dbReference type="PROSITE" id="PS00622">
    <property type="entry name" value="HTH_LUXR_1"/>
    <property type="match status" value="1"/>
</dbReference>
<dbReference type="SMART" id="SM00421">
    <property type="entry name" value="HTH_LUXR"/>
    <property type="match status" value="1"/>
</dbReference>
<dbReference type="PRINTS" id="PR00038">
    <property type="entry name" value="HTHLUXR"/>
</dbReference>
<feature type="domain" description="HTH luxR-type" evidence="4">
    <location>
        <begin position="143"/>
        <end position="208"/>
    </location>
</feature>
<dbReference type="OrthoDB" id="9797341at2"/>
<dbReference type="STRING" id="687842.ASU31_05170"/>
<keyword evidence="2" id="KW-0238">DNA-binding</keyword>
<dbReference type="InterPro" id="IPR001789">
    <property type="entry name" value="Sig_transdc_resp-reg_receiver"/>
</dbReference>
<dbReference type="AlphaFoldDB" id="A0A0T5VT67"/>
<dbReference type="CDD" id="cd17535">
    <property type="entry name" value="REC_NarL-like"/>
    <property type="match status" value="1"/>
</dbReference>
<proteinExistence type="predicted"/>